<dbReference type="SMART" id="SM00054">
    <property type="entry name" value="EFh"/>
    <property type="match status" value="2"/>
</dbReference>
<keyword evidence="4" id="KW-0106">Calcium</keyword>
<name>A0A8J4YBY7_CHIOP</name>
<dbReference type="Gene3D" id="1.10.238.10">
    <property type="entry name" value="EF-hand"/>
    <property type="match status" value="1"/>
</dbReference>
<comment type="subcellular location">
    <subcellularLocation>
        <location evidence="1">Cytoplasm</location>
        <location evidence="1">Cytoskeleton</location>
        <location evidence="1">Microtubule organizing center</location>
        <location evidence="1">Centrosome</location>
    </subcellularLocation>
</comment>
<keyword evidence="2" id="KW-0963">Cytoplasm</keyword>
<dbReference type="PANTHER" id="PTHR18905">
    <property type="entry name" value="NINEIN"/>
    <property type="match status" value="1"/>
</dbReference>
<accession>A0A8J4YBY7</accession>
<protein>
    <submittedName>
        <fullName evidence="8">Ninein-like protein</fullName>
    </submittedName>
</protein>
<gene>
    <name evidence="8" type="primary">NINL</name>
    <name evidence="8" type="ORF">GWK47_049274</name>
</gene>
<evidence type="ECO:0000256" key="6">
    <source>
        <dbReference type="SAM" id="MobiDB-lite"/>
    </source>
</evidence>
<dbReference type="PANTHER" id="PTHR18905:SF13">
    <property type="entry name" value="NON-CENTROSOMAL MICROTUBULE ARRAY"/>
    <property type="match status" value="1"/>
</dbReference>
<dbReference type="SUPFAM" id="SSF47473">
    <property type="entry name" value="EF-hand"/>
    <property type="match status" value="1"/>
</dbReference>
<dbReference type="AlphaFoldDB" id="A0A8J4YBY7"/>
<sequence length="214" mass="22567">MSAALSCSPSVPRLSKHPRPGRGVTNRAAGDSRGPPVTMEKKSIAARSAPPSQTPQPVGSVDSDMSPRGKRGLSTSPTPDSQPNSLAYSGDNEEEYLRATWQRLGVGHDGYLSLEELASVCHAIGMDKVANEVLEQLFSRLDVDGDGRISFEEFVHMFQNGGPSGNTSLTLDDSLPLDVAGSTLSCMSSASEERRGLGMAESSVFSALDPNNTG</sequence>
<evidence type="ECO:0000313" key="8">
    <source>
        <dbReference type="EMBL" id="KAG0720054.1"/>
    </source>
</evidence>
<dbReference type="CDD" id="cd00051">
    <property type="entry name" value="EFh"/>
    <property type="match status" value="1"/>
</dbReference>
<keyword evidence="3" id="KW-0597">Phosphoprotein</keyword>
<reference evidence="8" key="1">
    <citation type="submission" date="2020-07" db="EMBL/GenBank/DDBJ databases">
        <title>The High-quality genome of the commercially important snow crab, Chionoecetes opilio.</title>
        <authorList>
            <person name="Jeong J.-H."/>
            <person name="Ryu S."/>
        </authorList>
    </citation>
    <scope>NUCLEOTIDE SEQUENCE</scope>
    <source>
        <strain evidence="8">MADBK_172401_WGS</strain>
        <tissue evidence="8">Digestive gland</tissue>
    </source>
</reference>
<keyword evidence="5" id="KW-0206">Cytoskeleton</keyword>
<dbReference type="PROSITE" id="PS00303">
    <property type="entry name" value="S100_CABP"/>
    <property type="match status" value="1"/>
</dbReference>
<dbReference type="InterPro" id="IPR011992">
    <property type="entry name" value="EF-hand-dom_pair"/>
</dbReference>
<feature type="region of interest" description="Disordered" evidence="6">
    <location>
        <begin position="1"/>
        <end position="88"/>
    </location>
</feature>
<dbReference type="EMBL" id="JACEEZ010013541">
    <property type="protein sequence ID" value="KAG0720054.1"/>
    <property type="molecule type" value="Genomic_DNA"/>
</dbReference>
<evidence type="ECO:0000256" key="4">
    <source>
        <dbReference type="ARBA" id="ARBA00022837"/>
    </source>
</evidence>
<dbReference type="PROSITE" id="PS50222">
    <property type="entry name" value="EF_HAND_2"/>
    <property type="match status" value="2"/>
</dbReference>
<dbReference type="OrthoDB" id="5799458at2759"/>
<feature type="compositionally biased region" description="Polar residues" evidence="6">
    <location>
        <begin position="73"/>
        <end position="87"/>
    </location>
</feature>
<evidence type="ECO:0000259" key="7">
    <source>
        <dbReference type="PROSITE" id="PS50222"/>
    </source>
</evidence>
<evidence type="ECO:0000256" key="1">
    <source>
        <dbReference type="ARBA" id="ARBA00004300"/>
    </source>
</evidence>
<keyword evidence="9" id="KW-1185">Reference proteome</keyword>
<dbReference type="GO" id="GO:0034454">
    <property type="term" value="P:microtubule anchoring at centrosome"/>
    <property type="evidence" value="ECO:0007669"/>
    <property type="project" value="TreeGrafter"/>
</dbReference>
<dbReference type="GO" id="GO:0005813">
    <property type="term" value="C:centrosome"/>
    <property type="evidence" value="ECO:0007669"/>
    <property type="project" value="UniProtKB-SubCell"/>
</dbReference>
<feature type="domain" description="EF-hand" evidence="7">
    <location>
        <begin position="92"/>
        <end position="127"/>
    </location>
</feature>
<evidence type="ECO:0000256" key="5">
    <source>
        <dbReference type="ARBA" id="ARBA00023212"/>
    </source>
</evidence>
<dbReference type="PROSITE" id="PS00018">
    <property type="entry name" value="EF_HAND_1"/>
    <property type="match status" value="1"/>
</dbReference>
<dbReference type="GO" id="GO:0005509">
    <property type="term" value="F:calcium ion binding"/>
    <property type="evidence" value="ECO:0007669"/>
    <property type="project" value="InterPro"/>
</dbReference>
<proteinExistence type="predicted"/>
<organism evidence="8 9">
    <name type="scientific">Chionoecetes opilio</name>
    <name type="common">Atlantic snow crab</name>
    <name type="synonym">Cancer opilio</name>
    <dbReference type="NCBI Taxonomy" id="41210"/>
    <lineage>
        <taxon>Eukaryota</taxon>
        <taxon>Metazoa</taxon>
        <taxon>Ecdysozoa</taxon>
        <taxon>Arthropoda</taxon>
        <taxon>Crustacea</taxon>
        <taxon>Multicrustacea</taxon>
        <taxon>Malacostraca</taxon>
        <taxon>Eumalacostraca</taxon>
        <taxon>Eucarida</taxon>
        <taxon>Decapoda</taxon>
        <taxon>Pleocyemata</taxon>
        <taxon>Brachyura</taxon>
        <taxon>Eubrachyura</taxon>
        <taxon>Majoidea</taxon>
        <taxon>Majidae</taxon>
        <taxon>Chionoecetes</taxon>
    </lineage>
</organism>
<dbReference type="InterPro" id="IPR002048">
    <property type="entry name" value="EF_hand_dom"/>
</dbReference>
<feature type="domain" description="EF-hand" evidence="7">
    <location>
        <begin position="129"/>
        <end position="164"/>
    </location>
</feature>
<evidence type="ECO:0000256" key="2">
    <source>
        <dbReference type="ARBA" id="ARBA00022490"/>
    </source>
</evidence>
<evidence type="ECO:0000256" key="3">
    <source>
        <dbReference type="ARBA" id="ARBA00022553"/>
    </source>
</evidence>
<dbReference type="InterPro" id="IPR001751">
    <property type="entry name" value="S100/CaBP7/8-like_CS"/>
</dbReference>
<comment type="caution">
    <text evidence="8">The sequence shown here is derived from an EMBL/GenBank/DDBJ whole genome shotgun (WGS) entry which is preliminary data.</text>
</comment>
<dbReference type="Proteomes" id="UP000770661">
    <property type="component" value="Unassembled WGS sequence"/>
</dbReference>
<dbReference type="Pfam" id="PF13499">
    <property type="entry name" value="EF-hand_7"/>
    <property type="match status" value="1"/>
</dbReference>
<evidence type="ECO:0000313" key="9">
    <source>
        <dbReference type="Proteomes" id="UP000770661"/>
    </source>
</evidence>
<dbReference type="InterPro" id="IPR018247">
    <property type="entry name" value="EF_Hand_1_Ca_BS"/>
</dbReference>